<evidence type="ECO:0000313" key="1">
    <source>
        <dbReference type="EMBL" id="AOW14656.1"/>
    </source>
</evidence>
<dbReference type="STRING" id="1763535.LPB072_19330"/>
<keyword evidence="3" id="KW-1185">Reference proteome</keyword>
<reference evidence="2 3" key="1">
    <citation type="submission" date="2016-02" db="EMBL/GenBank/DDBJ databases">
        <title>Draft genome sequence of Hydrogenophaga sp. LPB0072.</title>
        <authorList>
            <person name="Shin S.-K."/>
            <person name="Yi H."/>
        </authorList>
    </citation>
    <scope>NUCLEOTIDE SEQUENCE [LARGE SCALE GENOMIC DNA]</scope>
    <source>
        <strain evidence="2 3">LPB0072</strain>
    </source>
</reference>
<name>A0A167INK0_9BURK</name>
<proteinExistence type="predicted"/>
<protein>
    <submittedName>
        <fullName evidence="1">MerR family transcriptional regulator</fullName>
    </submittedName>
</protein>
<organism evidence="1 4">
    <name type="scientific">Hydrogenophaga crassostreae</name>
    <dbReference type="NCBI Taxonomy" id="1763535"/>
    <lineage>
        <taxon>Bacteria</taxon>
        <taxon>Pseudomonadati</taxon>
        <taxon>Pseudomonadota</taxon>
        <taxon>Betaproteobacteria</taxon>
        <taxon>Burkholderiales</taxon>
        <taxon>Comamonadaceae</taxon>
        <taxon>Hydrogenophaga</taxon>
    </lineage>
</organism>
<dbReference type="AlphaFoldDB" id="A0A167INK0"/>
<evidence type="ECO:0000313" key="3">
    <source>
        <dbReference type="Proteomes" id="UP000185657"/>
    </source>
</evidence>
<dbReference type="Proteomes" id="UP000185680">
    <property type="component" value="Chromosome"/>
</dbReference>
<evidence type="ECO:0000313" key="2">
    <source>
        <dbReference type="EMBL" id="OAD43247.1"/>
    </source>
</evidence>
<gene>
    <name evidence="1" type="ORF">LPB072_19330</name>
    <name evidence="2" type="ORF">LPB72_05220</name>
</gene>
<dbReference type="Proteomes" id="UP000185657">
    <property type="component" value="Unassembled WGS sequence"/>
</dbReference>
<dbReference type="EMBL" id="CP017476">
    <property type="protein sequence ID" value="AOW14656.1"/>
    <property type="molecule type" value="Genomic_DNA"/>
</dbReference>
<reference evidence="1 4" key="2">
    <citation type="submission" date="2016-10" db="EMBL/GenBank/DDBJ databases">
        <title>Hydorgenophaga sp. LPB0072 isolated from gastropod.</title>
        <authorList>
            <person name="Kim E."/>
            <person name="Yi H."/>
        </authorList>
    </citation>
    <scope>NUCLEOTIDE SEQUENCE [LARGE SCALE GENOMIC DNA]</scope>
    <source>
        <strain evidence="1 4">LPB0072</strain>
    </source>
</reference>
<evidence type="ECO:0000313" key="4">
    <source>
        <dbReference type="Proteomes" id="UP000185680"/>
    </source>
</evidence>
<dbReference type="RefSeq" id="WP_066086799.1">
    <property type="nucleotide sequence ID" value="NZ_CP017476.1"/>
</dbReference>
<sequence>MTQPQRPATPVQDPQHGSLTLDDLCRACSVQSEFVLAMLEEGVIEPSEGEAAESWRFTAIEVHHVSVAWRLQRDLGVNLPGAALALQLLDEVETLRAQLAAQTPDDVG</sequence>
<dbReference type="Pfam" id="PF13591">
    <property type="entry name" value="MerR_2"/>
    <property type="match status" value="1"/>
</dbReference>
<accession>A0A167INK0</accession>
<dbReference type="KEGG" id="hyl:LPB072_19330"/>
<dbReference type="Gene3D" id="1.10.1660.10">
    <property type="match status" value="1"/>
</dbReference>
<dbReference type="EMBL" id="LVWD01000004">
    <property type="protein sequence ID" value="OAD43247.1"/>
    <property type="molecule type" value="Genomic_DNA"/>
</dbReference>
<dbReference type="OrthoDB" id="8562553at2"/>